<accession>H3B7B9</accession>
<proteinExistence type="predicted"/>
<reference evidence="2" key="1">
    <citation type="submission" date="2011-08" db="EMBL/GenBank/DDBJ databases">
        <title>The draft genome of Latimeria chalumnae.</title>
        <authorList>
            <person name="Di Palma F."/>
            <person name="Alfoldi J."/>
            <person name="Johnson J."/>
            <person name="Berlin A."/>
            <person name="Gnerre S."/>
            <person name="Jaffe D."/>
            <person name="MacCallum I."/>
            <person name="Young S."/>
            <person name="Walker B.J."/>
            <person name="Lander E."/>
            <person name="Lindblad-Toh K."/>
        </authorList>
    </citation>
    <scope>NUCLEOTIDE SEQUENCE [LARGE SCALE GENOMIC DNA]</scope>
    <source>
        <strain evidence="2">Wild caught</strain>
    </source>
</reference>
<dbReference type="InParanoid" id="H3B7B9"/>
<keyword evidence="2" id="KW-1185">Reference proteome</keyword>
<dbReference type="PANTHER" id="PTHR37162">
    <property type="entry name" value="HAT FAMILY DIMERISATION DOMAINCONTAINING PROTEIN-RELATED"/>
    <property type="match status" value="1"/>
</dbReference>
<reference evidence="1" key="3">
    <citation type="submission" date="2025-09" db="UniProtKB">
        <authorList>
            <consortium name="Ensembl"/>
        </authorList>
    </citation>
    <scope>IDENTIFICATION</scope>
</reference>
<reference evidence="1" key="2">
    <citation type="submission" date="2025-08" db="UniProtKB">
        <authorList>
            <consortium name="Ensembl"/>
        </authorList>
    </citation>
    <scope>IDENTIFICATION</scope>
</reference>
<dbReference type="HOGENOM" id="CLU_013265_2_1_1"/>
<evidence type="ECO:0000313" key="2">
    <source>
        <dbReference type="Proteomes" id="UP000008672"/>
    </source>
</evidence>
<dbReference type="EMBL" id="AFYH01039358">
    <property type="status" value="NOT_ANNOTATED_CDS"/>
    <property type="molecule type" value="Genomic_DNA"/>
</dbReference>
<sequence>VGKNSLSVCFKGKNESTYINSCSCHVLHNAAQHASKAFVEASEDFLVDLYYYFQGSTLRQVGAAEFAGFCDQEYQRVLKYASTRWLSMELAVARTLKQYRSLKSYFDSQADKKSDLRLTRLKYFHNPMTEVCLFFQSVLPIVSNANLVLQKESPQLHHMVGILECFVQLLGRFMCPDGFANVPLTEIDPMHYHLSDNKIMIGFSTRRLIQSSNILPVEEKTVISAAKEFMVAAFRYSRGHLPLTDAVANHANFETFHDRVGEHMDSLYDEFVHYQQLSDAALPSMPVQIKVADGTLCFLHFFEVANFVLVLPHSSASEECVFSIIQKNCTDFRPNLIGQALPSILTCSISHLYHIPCQKFKPSNDLLCKVKAA</sequence>
<name>H3B7B9_LATCH</name>
<organism evidence="1 2">
    <name type="scientific">Latimeria chalumnae</name>
    <name type="common">Coelacanth</name>
    <dbReference type="NCBI Taxonomy" id="7897"/>
    <lineage>
        <taxon>Eukaryota</taxon>
        <taxon>Metazoa</taxon>
        <taxon>Chordata</taxon>
        <taxon>Craniata</taxon>
        <taxon>Vertebrata</taxon>
        <taxon>Euteleostomi</taxon>
        <taxon>Coelacanthiformes</taxon>
        <taxon>Coelacanthidae</taxon>
        <taxon>Latimeria</taxon>
    </lineage>
</organism>
<dbReference type="eggNOG" id="ENOG502RX81">
    <property type="taxonomic scope" value="Eukaryota"/>
</dbReference>
<protein>
    <recommendedName>
        <fullName evidence="3">HAT C-terminal dimerisation domain-containing protein</fullName>
    </recommendedName>
</protein>
<dbReference type="GeneTree" id="ENSGT01030000234766"/>
<evidence type="ECO:0000313" key="1">
    <source>
        <dbReference type="Ensembl" id="ENSLACP00000017790.1"/>
    </source>
</evidence>
<evidence type="ECO:0008006" key="3">
    <source>
        <dbReference type="Google" id="ProtNLM"/>
    </source>
</evidence>
<dbReference type="PANTHER" id="PTHR37162:SF1">
    <property type="entry name" value="BED-TYPE DOMAIN-CONTAINING PROTEIN"/>
    <property type="match status" value="1"/>
</dbReference>
<dbReference type="Bgee" id="ENSLACG00000015668">
    <property type="expression patterns" value="Expressed in chordate pharynx and 2 other cell types or tissues"/>
</dbReference>
<dbReference type="AlphaFoldDB" id="H3B7B9"/>
<dbReference type="Ensembl" id="ENSLACT00000017920.1">
    <property type="protein sequence ID" value="ENSLACP00000017790.1"/>
    <property type="gene ID" value="ENSLACG00000015668.1"/>
</dbReference>
<dbReference type="Proteomes" id="UP000008672">
    <property type="component" value="Unassembled WGS sequence"/>
</dbReference>